<gene>
    <name evidence="1" type="ORF">METZ01_LOCUS411604</name>
</gene>
<reference evidence="1" key="1">
    <citation type="submission" date="2018-05" db="EMBL/GenBank/DDBJ databases">
        <authorList>
            <person name="Lanie J.A."/>
            <person name="Ng W.-L."/>
            <person name="Kazmierczak K.M."/>
            <person name="Andrzejewski T.M."/>
            <person name="Davidsen T.M."/>
            <person name="Wayne K.J."/>
            <person name="Tettelin H."/>
            <person name="Glass J.I."/>
            <person name="Rusch D."/>
            <person name="Podicherti R."/>
            <person name="Tsui H.-C.T."/>
            <person name="Winkler M.E."/>
        </authorList>
    </citation>
    <scope>NUCLEOTIDE SEQUENCE</scope>
</reference>
<dbReference type="EMBL" id="UINC01160225">
    <property type="protein sequence ID" value="SVD58750.1"/>
    <property type="molecule type" value="Genomic_DNA"/>
</dbReference>
<feature type="non-terminal residue" evidence="1">
    <location>
        <position position="56"/>
    </location>
</feature>
<dbReference type="AlphaFoldDB" id="A0A382WJF6"/>
<evidence type="ECO:0000313" key="1">
    <source>
        <dbReference type="EMBL" id="SVD58750.1"/>
    </source>
</evidence>
<proteinExistence type="predicted"/>
<sequence>MAFKLSRIIVAMTLGASAWLTGWAATQRISVTAWQQAEPGYSFAFPADHASHPAYR</sequence>
<organism evidence="1">
    <name type="scientific">marine metagenome</name>
    <dbReference type="NCBI Taxonomy" id="408172"/>
    <lineage>
        <taxon>unclassified sequences</taxon>
        <taxon>metagenomes</taxon>
        <taxon>ecological metagenomes</taxon>
    </lineage>
</organism>
<accession>A0A382WJF6</accession>
<protein>
    <submittedName>
        <fullName evidence="1">Uncharacterized protein</fullName>
    </submittedName>
</protein>
<name>A0A382WJF6_9ZZZZ</name>